<dbReference type="AlphaFoldDB" id="A0A3M2SF46"/>
<proteinExistence type="predicted"/>
<evidence type="ECO:0000313" key="1">
    <source>
        <dbReference type="EMBL" id="RMJ15762.1"/>
    </source>
</evidence>
<comment type="caution">
    <text evidence="1">The sequence shown here is derived from an EMBL/GenBank/DDBJ whole genome shotgun (WGS) entry which is preliminary data.</text>
</comment>
<name>A0A3M2SF46_9HYPO</name>
<keyword evidence="2" id="KW-1185">Reference proteome</keyword>
<evidence type="ECO:0000313" key="2">
    <source>
        <dbReference type="Proteomes" id="UP000277212"/>
    </source>
</evidence>
<organism evidence="1 2">
    <name type="scientific">Fusarium kuroshium</name>
    <dbReference type="NCBI Taxonomy" id="2010991"/>
    <lineage>
        <taxon>Eukaryota</taxon>
        <taxon>Fungi</taxon>
        <taxon>Dikarya</taxon>
        <taxon>Ascomycota</taxon>
        <taxon>Pezizomycotina</taxon>
        <taxon>Sordariomycetes</taxon>
        <taxon>Hypocreomycetidae</taxon>
        <taxon>Hypocreales</taxon>
        <taxon>Nectriaceae</taxon>
        <taxon>Fusarium</taxon>
        <taxon>Fusarium solani species complex</taxon>
    </lineage>
</organism>
<reference evidence="1 2" key="1">
    <citation type="submission" date="2017-06" db="EMBL/GenBank/DDBJ databases">
        <title>Comparative genomic analysis of Ambrosia Fusariam Clade fungi.</title>
        <authorList>
            <person name="Stajich J.E."/>
            <person name="Carrillo J."/>
            <person name="Kijimoto T."/>
            <person name="Eskalen A."/>
            <person name="O'Donnell K."/>
            <person name="Kasson M."/>
        </authorList>
    </citation>
    <scope>NUCLEOTIDE SEQUENCE [LARGE SCALE GENOMIC DNA]</scope>
    <source>
        <strain evidence="1">UCR3666</strain>
    </source>
</reference>
<protein>
    <submittedName>
        <fullName evidence="1">Uncharacterized protein</fullName>
    </submittedName>
</protein>
<dbReference type="OrthoDB" id="10326256at2759"/>
<gene>
    <name evidence="1" type="ORF">CDV36_004574</name>
</gene>
<dbReference type="Proteomes" id="UP000277212">
    <property type="component" value="Unassembled WGS sequence"/>
</dbReference>
<dbReference type="EMBL" id="NKUJ01000059">
    <property type="protein sequence ID" value="RMJ15762.1"/>
    <property type="molecule type" value="Genomic_DNA"/>
</dbReference>
<sequence>MSPGIDPFSPPLPTPFQGVEADERALIPLMPECLTKKPVSNLPQAASLGRRSYTLAEARRSLQTLLRTVRRIHFTLPAFDDAILLYKVLPTLNAPAKQIDEVQAARQTRDRFIQFMRELILSNWL</sequence>
<accession>A0A3M2SF46</accession>